<dbReference type="InterPro" id="IPR043128">
    <property type="entry name" value="Rev_trsase/Diguanyl_cyclase"/>
</dbReference>
<dbReference type="AlphaFoldDB" id="A0AAD5TQ25"/>
<keyword evidence="7" id="KW-0227">DNA damage</keyword>
<keyword evidence="4" id="KW-0548">Nucleotidyltransferase</keyword>
<evidence type="ECO:0000256" key="12">
    <source>
        <dbReference type="SAM" id="MobiDB-lite"/>
    </source>
</evidence>
<keyword evidence="5" id="KW-0235">DNA replication</keyword>
<feature type="region of interest" description="Disordered" evidence="12">
    <location>
        <begin position="504"/>
        <end position="544"/>
    </location>
</feature>
<dbReference type="Pfam" id="PF11799">
    <property type="entry name" value="IMS_C"/>
    <property type="match status" value="1"/>
</dbReference>
<evidence type="ECO:0000313" key="14">
    <source>
        <dbReference type="EMBL" id="KAJ3178656.1"/>
    </source>
</evidence>
<evidence type="ECO:0000256" key="1">
    <source>
        <dbReference type="ARBA" id="ARBA00012417"/>
    </source>
</evidence>
<keyword evidence="10" id="KW-0234">DNA repair</keyword>
<dbReference type="InterPro" id="IPR001126">
    <property type="entry name" value="UmuC"/>
</dbReference>
<dbReference type="InterPro" id="IPR022880">
    <property type="entry name" value="DNApol_IV"/>
</dbReference>
<evidence type="ECO:0000256" key="5">
    <source>
        <dbReference type="ARBA" id="ARBA00022705"/>
    </source>
</evidence>
<dbReference type="PROSITE" id="PS50173">
    <property type="entry name" value="UMUC"/>
    <property type="match status" value="1"/>
</dbReference>
<dbReference type="InterPro" id="IPR036775">
    <property type="entry name" value="DNA_pol_Y-fam_lit_finger_sf"/>
</dbReference>
<keyword evidence="8" id="KW-0460">Magnesium</keyword>
<dbReference type="SUPFAM" id="SSF56672">
    <property type="entry name" value="DNA/RNA polymerases"/>
    <property type="match status" value="1"/>
</dbReference>
<reference evidence="14" key="1">
    <citation type="submission" date="2020-05" db="EMBL/GenBank/DDBJ databases">
        <title>Phylogenomic resolution of chytrid fungi.</title>
        <authorList>
            <person name="Stajich J.E."/>
            <person name="Amses K."/>
            <person name="Simmons R."/>
            <person name="Seto K."/>
            <person name="Myers J."/>
            <person name="Bonds A."/>
            <person name="Quandt C.A."/>
            <person name="Barry K."/>
            <person name="Liu P."/>
            <person name="Grigoriev I."/>
            <person name="Longcore J.E."/>
            <person name="James T.Y."/>
        </authorList>
    </citation>
    <scope>NUCLEOTIDE SEQUENCE</scope>
    <source>
        <strain evidence="14">JEL0379</strain>
    </source>
</reference>
<dbReference type="FunFam" id="3.40.1170.60:FF:000012">
    <property type="entry name" value="Putative DNA-directed polymerase kappa"/>
    <property type="match status" value="1"/>
</dbReference>
<dbReference type="Gene3D" id="1.10.150.810">
    <property type="match status" value="2"/>
</dbReference>
<gene>
    <name evidence="14" type="ORF">HDU87_003479</name>
</gene>
<sequence length="635" mass="69302">MQGEERHLLPGADSDDDEDFDLDNTDQWDASDWQALEELSTTDPTQGLQCPPPHAGPQDASVTASDSMKSRLLINPNKAGTQNADRAKIQEIIYEASKGSPFFLSEQRKDAEATVKIAKYVAQAKEIRAMDLRVERSVVHQALSALQREAEAAEPRTIVCVDMDAFYASVEELDNPELKSKPMAVGGIGMLCTANYEARKYGVRSAMPGYIARKLCPQLLIVPLHFDRYGAISAVVREVFAIYDPNFSAFSLDEGLLDITKYLADHPGLNAEEAVSRLREEIFKRTGLTASAGIAGNKMLAKVCSDFNKPNGQMFLPSDPVKVRLFIDVLPVRKVPGVGKVQERVFNALGIESCRDLRENLPLIYKMFSKIHFQFCLRVSLGVGSTELDSSHQRKSVGCERTFRALSASGKAPSPMHAKLKEISTHLWDDIQNQGVKGKRVTLKLKTTAFRLTTRARTLESFVRSEEELYRVAESILDTEIAANPSMTLRLMGISLSALSSLASSSDPASPGISRYLKRPKTQPKDGDASNDDENDEAQAGVQTLGTTSTCPICGKILEGDQRAMDEHVGRCLDDAESPSLVEAASTGRGKKKAELTTANVGKKPCGHITTEKKVENGGGAADLPNLRRKVAAAS</sequence>
<dbReference type="FunFam" id="3.30.1490.100:FF:000004">
    <property type="entry name" value="DNA polymerase IV"/>
    <property type="match status" value="1"/>
</dbReference>
<dbReference type="GO" id="GO:0042276">
    <property type="term" value="P:error-prone translesion synthesis"/>
    <property type="evidence" value="ECO:0007669"/>
    <property type="project" value="TreeGrafter"/>
</dbReference>
<comment type="catalytic activity">
    <reaction evidence="11">
        <text>DNA(n) + a 2'-deoxyribonucleoside 5'-triphosphate = DNA(n+1) + diphosphate</text>
        <dbReference type="Rhea" id="RHEA:22508"/>
        <dbReference type="Rhea" id="RHEA-COMP:17339"/>
        <dbReference type="Rhea" id="RHEA-COMP:17340"/>
        <dbReference type="ChEBI" id="CHEBI:33019"/>
        <dbReference type="ChEBI" id="CHEBI:61560"/>
        <dbReference type="ChEBI" id="CHEBI:173112"/>
        <dbReference type="EC" id="2.7.7.7"/>
    </reaction>
</comment>
<dbReference type="GO" id="GO:0003887">
    <property type="term" value="F:DNA-directed DNA polymerase activity"/>
    <property type="evidence" value="ECO:0007669"/>
    <property type="project" value="UniProtKB-KW"/>
</dbReference>
<dbReference type="GO" id="GO:0006260">
    <property type="term" value="P:DNA replication"/>
    <property type="evidence" value="ECO:0007669"/>
    <property type="project" value="UniProtKB-KW"/>
</dbReference>
<dbReference type="HAMAP" id="MF_01113">
    <property type="entry name" value="DNApol_IV"/>
    <property type="match status" value="1"/>
</dbReference>
<evidence type="ECO:0000256" key="2">
    <source>
        <dbReference type="ARBA" id="ARBA00016178"/>
    </source>
</evidence>
<dbReference type="PANTHER" id="PTHR11076">
    <property type="entry name" value="DNA REPAIR POLYMERASE UMUC / TRANSFERASE FAMILY MEMBER"/>
    <property type="match status" value="1"/>
</dbReference>
<protein>
    <recommendedName>
        <fullName evidence="2">DNA polymerase kappa</fullName>
        <ecNumber evidence="1">2.7.7.7</ecNumber>
    </recommendedName>
</protein>
<dbReference type="PANTHER" id="PTHR11076:SF33">
    <property type="entry name" value="DNA POLYMERASE KAPPA"/>
    <property type="match status" value="1"/>
</dbReference>
<dbReference type="GO" id="GO:0046872">
    <property type="term" value="F:metal ion binding"/>
    <property type="evidence" value="ECO:0007669"/>
    <property type="project" value="UniProtKB-KW"/>
</dbReference>
<dbReference type="SUPFAM" id="SSF100879">
    <property type="entry name" value="Lesion bypass DNA polymerase (Y-family), little finger domain"/>
    <property type="match status" value="1"/>
</dbReference>
<dbReference type="EMBL" id="JADGJQ010000025">
    <property type="protein sequence ID" value="KAJ3178656.1"/>
    <property type="molecule type" value="Genomic_DNA"/>
</dbReference>
<evidence type="ECO:0000256" key="10">
    <source>
        <dbReference type="ARBA" id="ARBA00023204"/>
    </source>
</evidence>
<dbReference type="InterPro" id="IPR043502">
    <property type="entry name" value="DNA/RNA_pol_sf"/>
</dbReference>
<dbReference type="Pfam" id="PF00817">
    <property type="entry name" value="IMS"/>
    <property type="match status" value="1"/>
</dbReference>
<evidence type="ECO:0000256" key="4">
    <source>
        <dbReference type="ARBA" id="ARBA00022695"/>
    </source>
</evidence>
<dbReference type="Gene3D" id="3.40.1170.60">
    <property type="match status" value="1"/>
</dbReference>
<evidence type="ECO:0000256" key="11">
    <source>
        <dbReference type="ARBA" id="ARBA00049244"/>
    </source>
</evidence>
<organism evidence="14 15">
    <name type="scientific">Geranomyces variabilis</name>
    <dbReference type="NCBI Taxonomy" id="109894"/>
    <lineage>
        <taxon>Eukaryota</taxon>
        <taxon>Fungi</taxon>
        <taxon>Fungi incertae sedis</taxon>
        <taxon>Chytridiomycota</taxon>
        <taxon>Chytridiomycota incertae sedis</taxon>
        <taxon>Chytridiomycetes</taxon>
        <taxon>Spizellomycetales</taxon>
        <taxon>Powellomycetaceae</taxon>
        <taxon>Geranomyces</taxon>
    </lineage>
</organism>
<dbReference type="NCBIfam" id="NF002677">
    <property type="entry name" value="PRK02406.1"/>
    <property type="match status" value="1"/>
</dbReference>
<dbReference type="GO" id="GO:0003684">
    <property type="term" value="F:damaged DNA binding"/>
    <property type="evidence" value="ECO:0007669"/>
    <property type="project" value="InterPro"/>
</dbReference>
<comment type="caution">
    <text evidence="14">The sequence shown here is derived from an EMBL/GenBank/DDBJ whole genome shotgun (WGS) entry which is preliminary data.</text>
</comment>
<dbReference type="GO" id="GO:0070987">
    <property type="term" value="P:error-free translesion synthesis"/>
    <property type="evidence" value="ECO:0007669"/>
    <property type="project" value="UniProtKB-ARBA"/>
</dbReference>
<proteinExistence type="inferred from homology"/>
<name>A0AAD5TQ25_9FUNG</name>
<keyword evidence="15" id="KW-1185">Reference proteome</keyword>
<keyword evidence="3" id="KW-0808">Transferase</keyword>
<feature type="region of interest" description="Disordered" evidence="12">
    <location>
        <begin position="1"/>
        <end position="67"/>
    </location>
</feature>
<evidence type="ECO:0000256" key="6">
    <source>
        <dbReference type="ARBA" id="ARBA00022723"/>
    </source>
</evidence>
<dbReference type="Proteomes" id="UP001212152">
    <property type="component" value="Unassembled WGS sequence"/>
</dbReference>
<evidence type="ECO:0000256" key="7">
    <source>
        <dbReference type="ARBA" id="ARBA00022763"/>
    </source>
</evidence>
<dbReference type="GO" id="GO:0006281">
    <property type="term" value="P:DNA repair"/>
    <property type="evidence" value="ECO:0007669"/>
    <property type="project" value="UniProtKB-KW"/>
</dbReference>
<dbReference type="Gene3D" id="3.30.70.270">
    <property type="match status" value="1"/>
</dbReference>
<dbReference type="InterPro" id="IPR050116">
    <property type="entry name" value="DNA_polymerase-Y"/>
</dbReference>
<dbReference type="EC" id="2.7.7.7" evidence="1"/>
<evidence type="ECO:0000259" key="13">
    <source>
        <dbReference type="PROSITE" id="PS50173"/>
    </source>
</evidence>
<evidence type="ECO:0000256" key="8">
    <source>
        <dbReference type="ARBA" id="ARBA00022842"/>
    </source>
</evidence>
<dbReference type="Gene3D" id="3.30.1490.100">
    <property type="entry name" value="DNA polymerase, Y-family, little finger domain"/>
    <property type="match status" value="1"/>
</dbReference>
<feature type="compositionally biased region" description="Polar residues" evidence="12">
    <location>
        <begin position="39"/>
        <end position="48"/>
    </location>
</feature>
<keyword evidence="9" id="KW-0239">DNA-directed DNA polymerase</keyword>
<dbReference type="GO" id="GO:0005634">
    <property type="term" value="C:nucleus"/>
    <property type="evidence" value="ECO:0007669"/>
    <property type="project" value="TreeGrafter"/>
</dbReference>
<accession>A0AAD5TQ25</accession>
<dbReference type="CDD" id="cd03586">
    <property type="entry name" value="PolY_Pol_IV_kappa"/>
    <property type="match status" value="1"/>
</dbReference>
<dbReference type="InterPro" id="IPR017961">
    <property type="entry name" value="DNA_pol_Y-fam_little_finger"/>
</dbReference>
<feature type="domain" description="UmuC" evidence="13">
    <location>
        <begin position="158"/>
        <end position="339"/>
    </location>
</feature>
<evidence type="ECO:0000256" key="3">
    <source>
        <dbReference type="ARBA" id="ARBA00022679"/>
    </source>
</evidence>
<feature type="compositionally biased region" description="Acidic residues" evidence="12">
    <location>
        <begin position="13"/>
        <end position="26"/>
    </location>
</feature>
<keyword evidence="6" id="KW-0479">Metal-binding</keyword>
<evidence type="ECO:0000256" key="9">
    <source>
        <dbReference type="ARBA" id="ARBA00022932"/>
    </source>
</evidence>
<evidence type="ECO:0000313" key="15">
    <source>
        <dbReference type="Proteomes" id="UP001212152"/>
    </source>
</evidence>